<name>A0A7K0CSA0_9ACTN</name>
<dbReference type="Pfam" id="PF13462">
    <property type="entry name" value="Thioredoxin_4"/>
    <property type="match status" value="1"/>
</dbReference>
<evidence type="ECO:0000256" key="1">
    <source>
        <dbReference type="SAM" id="Phobius"/>
    </source>
</evidence>
<dbReference type="InterPro" id="IPR012336">
    <property type="entry name" value="Thioredoxin-like_fold"/>
</dbReference>
<keyword evidence="4" id="KW-1185">Reference proteome</keyword>
<dbReference type="RefSeq" id="WP_153456674.1">
    <property type="nucleotide sequence ID" value="NZ_WEGJ01000040.1"/>
</dbReference>
<accession>A0A7K0CSA0</accession>
<sequence>MSKRNSQEAKRAARDRLRIERELQAKKEKTRRQLLVGGAVLAVLAVAGGIIFAVNSLGGDEDTGPLVKPANTAGKNGTDVFIGDNTKNTLRVYEDPRCPVCASFEQSAGENVLKGMKDNKYRLQFTLANFLDRDGAAGHGSSNALNALGAALNVSPDAFLEYKTALYSKAFHPDEADDKFNDDSYLLKIADTVDALKGNAAFKKDVEDGTYDTWATKMAATFDQQGTPTLVLNGEKLTTEGTDQTPMTGDEFDKAIAAKLK</sequence>
<dbReference type="Gene3D" id="3.40.30.10">
    <property type="entry name" value="Glutaredoxin"/>
    <property type="match status" value="1"/>
</dbReference>
<dbReference type="InterPro" id="IPR036249">
    <property type="entry name" value="Thioredoxin-like_sf"/>
</dbReference>
<reference evidence="3 4" key="1">
    <citation type="submission" date="2019-10" db="EMBL/GenBank/DDBJ databases">
        <title>Streptomyces smaragdinus sp. nov. and Streptomyces fabii sp. nov., isolated from the gut of fungus growing-termite Macrotermes natalensis.</title>
        <authorList>
            <person name="Schwitalla J."/>
            <person name="Benndorf R."/>
            <person name="Martin K."/>
            <person name="De Beer W."/>
            <person name="Kaster A.-K."/>
            <person name="Vollmers J."/>
            <person name="Poulsen M."/>
            <person name="Beemelmanns C."/>
        </authorList>
    </citation>
    <scope>NUCLEOTIDE SEQUENCE [LARGE SCALE GENOMIC DNA]</scope>
    <source>
        <strain evidence="3 4">RB5</strain>
    </source>
</reference>
<organism evidence="3 4">
    <name type="scientific">Streptomyces smaragdinus</name>
    <dbReference type="NCBI Taxonomy" id="2585196"/>
    <lineage>
        <taxon>Bacteria</taxon>
        <taxon>Bacillati</taxon>
        <taxon>Actinomycetota</taxon>
        <taxon>Actinomycetes</taxon>
        <taxon>Kitasatosporales</taxon>
        <taxon>Streptomycetaceae</taxon>
        <taxon>Streptomyces</taxon>
    </lineage>
</organism>
<feature type="transmembrane region" description="Helical" evidence="1">
    <location>
        <begin position="34"/>
        <end position="54"/>
    </location>
</feature>
<proteinExistence type="predicted"/>
<dbReference type="AlphaFoldDB" id="A0A7K0CSA0"/>
<evidence type="ECO:0000313" key="3">
    <source>
        <dbReference type="EMBL" id="MQY15882.1"/>
    </source>
</evidence>
<keyword evidence="1" id="KW-0812">Transmembrane</keyword>
<dbReference type="CDD" id="cd02972">
    <property type="entry name" value="DsbA_family"/>
    <property type="match status" value="1"/>
</dbReference>
<comment type="caution">
    <text evidence="3">The sequence shown here is derived from an EMBL/GenBank/DDBJ whole genome shotgun (WGS) entry which is preliminary data.</text>
</comment>
<dbReference type="Proteomes" id="UP000466345">
    <property type="component" value="Unassembled WGS sequence"/>
</dbReference>
<dbReference type="EMBL" id="WEGJ01000040">
    <property type="protein sequence ID" value="MQY15882.1"/>
    <property type="molecule type" value="Genomic_DNA"/>
</dbReference>
<dbReference type="SUPFAM" id="SSF52833">
    <property type="entry name" value="Thioredoxin-like"/>
    <property type="match status" value="1"/>
</dbReference>
<dbReference type="OrthoDB" id="4135024at2"/>
<keyword evidence="1" id="KW-1133">Transmembrane helix</keyword>
<keyword evidence="1" id="KW-0472">Membrane</keyword>
<feature type="domain" description="Thioredoxin-like fold" evidence="2">
    <location>
        <begin position="76"/>
        <end position="256"/>
    </location>
</feature>
<evidence type="ECO:0000259" key="2">
    <source>
        <dbReference type="Pfam" id="PF13462"/>
    </source>
</evidence>
<protein>
    <recommendedName>
        <fullName evidence="2">Thioredoxin-like fold domain-containing protein</fullName>
    </recommendedName>
</protein>
<evidence type="ECO:0000313" key="4">
    <source>
        <dbReference type="Proteomes" id="UP000466345"/>
    </source>
</evidence>
<gene>
    <name evidence="3" type="ORF">SRB5_60740</name>
</gene>